<dbReference type="SUPFAM" id="SSF46689">
    <property type="entry name" value="Homeodomain-like"/>
    <property type="match status" value="1"/>
</dbReference>
<dbReference type="GO" id="GO:0003700">
    <property type="term" value="F:DNA-binding transcription factor activity"/>
    <property type="evidence" value="ECO:0007669"/>
    <property type="project" value="TreeGrafter"/>
</dbReference>
<keyword evidence="5" id="KW-1185">Reference proteome</keyword>
<name>A0A7W3LRB8_ACTNM</name>
<protein>
    <submittedName>
        <fullName evidence="4">AcrR family transcriptional regulator</fullName>
    </submittedName>
</protein>
<evidence type="ECO:0000259" key="3">
    <source>
        <dbReference type="PROSITE" id="PS50977"/>
    </source>
</evidence>
<organism evidence="4 5">
    <name type="scientific">Actinomadura namibiensis</name>
    <dbReference type="NCBI Taxonomy" id="182080"/>
    <lineage>
        <taxon>Bacteria</taxon>
        <taxon>Bacillati</taxon>
        <taxon>Actinomycetota</taxon>
        <taxon>Actinomycetes</taxon>
        <taxon>Streptosporangiales</taxon>
        <taxon>Thermomonosporaceae</taxon>
        <taxon>Actinomadura</taxon>
    </lineage>
</organism>
<reference evidence="4 5" key="1">
    <citation type="submission" date="2020-08" db="EMBL/GenBank/DDBJ databases">
        <title>Genomic Encyclopedia of Type Strains, Phase IV (KMG-IV): sequencing the most valuable type-strain genomes for metagenomic binning, comparative biology and taxonomic classification.</title>
        <authorList>
            <person name="Goeker M."/>
        </authorList>
    </citation>
    <scope>NUCLEOTIDE SEQUENCE [LARGE SCALE GENOMIC DNA]</scope>
    <source>
        <strain evidence="4 5">DSM 44197</strain>
    </source>
</reference>
<dbReference type="Proteomes" id="UP000572680">
    <property type="component" value="Unassembled WGS sequence"/>
</dbReference>
<dbReference type="Pfam" id="PF00440">
    <property type="entry name" value="TetR_N"/>
    <property type="match status" value="1"/>
</dbReference>
<feature type="domain" description="HTH tetR-type" evidence="3">
    <location>
        <begin position="22"/>
        <end position="83"/>
    </location>
</feature>
<dbReference type="InterPro" id="IPR009057">
    <property type="entry name" value="Homeodomain-like_sf"/>
</dbReference>
<dbReference type="GO" id="GO:0000976">
    <property type="term" value="F:transcription cis-regulatory region binding"/>
    <property type="evidence" value="ECO:0007669"/>
    <property type="project" value="TreeGrafter"/>
</dbReference>
<dbReference type="SUPFAM" id="SSF48498">
    <property type="entry name" value="Tetracyclin repressor-like, C-terminal domain"/>
    <property type="match status" value="1"/>
</dbReference>
<dbReference type="InterPro" id="IPR050109">
    <property type="entry name" value="HTH-type_TetR-like_transc_reg"/>
</dbReference>
<dbReference type="InterPro" id="IPR001647">
    <property type="entry name" value="HTH_TetR"/>
</dbReference>
<gene>
    <name evidence="4" type="ORF">HNR61_004515</name>
</gene>
<feature type="DNA-binding region" description="H-T-H motif" evidence="2">
    <location>
        <begin position="46"/>
        <end position="65"/>
    </location>
</feature>
<dbReference type="Gene3D" id="1.10.357.10">
    <property type="entry name" value="Tetracycline Repressor, domain 2"/>
    <property type="match status" value="1"/>
</dbReference>
<evidence type="ECO:0000256" key="2">
    <source>
        <dbReference type="PROSITE-ProRule" id="PRU00335"/>
    </source>
</evidence>
<dbReference type="PANTHER" id="PTHR30055">
    <property type="entry name" value="HTH-TYPE TRANSCRIPTIONAL REGULATOR RUTR"/>
    <property type="match status" value="1"/>
</dbReference>
<dbReference type="Gene3D" id="1.10.10.60">
    <property type="entry name" value="Homeodomain-like"/>
    <property type="match status" value="1"/>
</dbReference>
<dbReference type="PROSITE" id="PS50977">
    <property type="entry name" value="HTH_TETR_2"/>
    <property type="match status" value="1"/>
</dbReference>
<evidence type="ECO:0000256" key="1">
    <source>
        <dbReference type="ARBA" id="ARBA00023125"/>
    </source>
</evidence>
<dbReference type="InterPro" id="IPR036271">
    <property type="entry name" value="Tet_transcr_reg_TetR-rel_C_sf"/>
</dbReference>
<dbReference type="PANTHER" id="PTHR30055:SF226">
    <property type="entry name" value="HTH-TYPE TRANSCRIPTIONAL REGULATOR PKSA"/>
    <property type="match status" value="1"/>
</dbReference>
<sequence>MSGRITPPEGRYGGRSAAERRAERRERLMAAGLELFGAGPGYRATRVSDVSRAAGLSTRQFYEEFQTLEDLLAELHLRVNDVAERAVLAALPEAEGMEPVERCTHLFRAYAAGATGDPRHTRIAFVEIIGVSPRLDRQRLTRRARWVDFLCGQLDDAADRGEIERRDFRVTAAAFIGSVNGLMHDWAVGWVDATLAEVVEELLQMLLGRLQMIVPDGATAAEFREKPDIKD</sequence>
<dbReference type="EMBL" id="JACJIA010000005">
    <property type="protein sequence ID" value="MBA8952869.1"/>
    <property type="molecule type" value="Genomic_DNA"/>
</dbReference>
<evidence type="ECO:0000313" key="4">
    <source>
        <dbReference type="EMBL" id="MBA8952869.1"/>
    </source>
</evidence>
<keyword evidence="1 2" id="KW-0238">DNA-binding</keyword>
<dbReference type="AlphaFoldDB" id="A0A7W3LRB8"/>
<accession>A0A7W3LRB8</accession>
<dbReference type="RefSeq" id="WP_182845087.1">
    <property type="nucleotide sequence ID" value="NZ_BAAALP010000034.1"/>
</dbReference>
<evidence type="ECO:0000313" key="5">
    <source>
        <dbReference type="Proteomes" id="UP000572680"/>
    </source>
</evidence>
<proteinExistence type="predicted"/>
<comment type="caution">
    <text evidence="4">The sequence shown here is derived from an EMBL/GenBank/DDBJ whole genome shotgun (WGS) entry which is preliminary data.</text>
</comment>